<dbReference type="EMBL" id="NIDE01000002">
    <property type="protein sequence ID" value="OWK45666.1"/>
    <property type="molecule type" value="Genomic_DNA"/>
</dbReference>
<evidence type="ECO:0000313" key="3">
    <source>
        <dbReference type="EMBL" id="OWK45666.1"/>
    </source>
</evidence>
<evidence type="ECO:0000256" key="1">
    <source>
        <dbReference type="SAM" id="MobiDB-lite"/>
    </source>
</evidence>
<organism evidence="3 4">
    <name type="scientific">Fimbriiglobus ruber</name>
    <dbReference type="NCBI Taxonomy" id="1908690"/>
    <lineage>
        <taxon>Bacteria</taxon>
        <taxon>Pseudomonadati</taxon>
        <taxon>Planctomycetota</taxon>
        <taxon>Planctomycetia</taxon>
        <taxon>Gemmatales</taxon>
        <taxon>Gemmataceae</taxon>
        <taxon>Fimbriiglobus</taxon>
    </lineage>
</organism>
<dbReference type="AlphaFoldDB" id="A0A225E6D5"/>
<feature type="compositionally biased region" description="Low complexity" evidence="1">
    <location>
        <begin position="144"/>
        <end position="159"/>
    </location>
</feature>
<feature type="transmembrane region" description="Helical" evidence="2">
    <location>
        <begin position="20"/>
        <end position="41"/>
    </location>
</feature>
<name>A0A225E6D5_9BACT</name>
<feature type="region of interest" description="Disordered" evidence="1">
    <location>
        <begin position="134"/>
        <end position="167"/>
    </location>
</feature>
<dbReference type="RefSeq" id="WP_088253361.1">
    <property type="nucleotide sequence ID" value="NZ_NIDE01000002.1"/>
</dbReference>
<dbReference type="Proteomes" id="UP000214646">
    <property type="component" value="Unassembled WGS sequence"/>
</dbReference>
<keyword evidence="2" id="KW-0812">Transmembrane</keyword>
<comment type="caution">
    <text evidence="3">The sequence shown here is derived from an EMBL/GenBank/DDBJ whole genome shotgun (WGS) entry which is preliminary data.</text>
</comment>
<dbReference type="OrthoDB" id="275425at2"/>
<evidence type="ECO:0000256" key="2">
    <source>
        <dbReference type="SAM" id="Phobius"/>
    </source>
</evidence>
<evidence type="ECO:0008006" key="5">
    <source>
        <dbReference type="Google" id="ProtNLM"/>
    </source>
</evidence>
<protein>
    <recommendedName>
        <fullName evidence="5">General secretion pathway protein I</fullName>
    </recommendedName>
</protein>
<keyword evidence="4" id="KW-1185">Reference proteome</keyword>
<accession>A0A225E6D5</accession>
<gene>
    <name evidence="3" type="ORF">FRUB_01997</name>
</gene>
<dbReference type="InterPro" id="IPR012902">
    <property type="entry name" value="N_methyl_site"/>
</dbReference>
<sequence>MIISARFGPAHRRRRPGLSLLEVLLALTIFLLSLAAIGGLVDYGAARGTAAQTQAMGVRLAQSKLAEVEAGSLPVSSGGSGTFDEDPNWNWSVEPGDMVATNVYSVTVRAWREIGGQKHEVSLTQMIFDPTMMGNATAAQPPATSSTGTTSSGSSSGSGTTTGGSGS</sequence>
<keyword evidence="2" id="KW-1133">Transmembrane helix</keyword>
<reference evidence="4" key="1">
    <citation type="submission" date="2017-06" db="EMBL/GenBank/DDBJ databases">
        <title>Genome analysis of Fimbriiglobus ruber SP5, the first member of the order Planctomycetales with confirmed chitinolytic capability.</title>
        <authorList>
            <person name="Ravin N.V."/>
            <person name="Rakitin A.L."/>
            <person name="Ivanova A.A."/>
            <person name="Beletsky A.V."/>
            <person name="Kulichevskaya I.S."/>
            <person name="Mardanov A.V."/>
            <person name="Dedysh S.N."/>
        </authorList>
    </citation>
    <scope>NUCLEOTIDE SEQUENCE [LARGE SCALE GENOMIC DNA]</scope>
    <source>
        <strain evidence="4">SP5</strain>
    </source>
</reference>
<dbReference type="Pfam" id="PF07963">
    <property type="entry name" value="N_methyl"/>
    <property type="match status" value="1"/>
</dbReference>
<proteinExistence type="predicted"/>
<keyword evidence="2" id="KW-0472">Membrane</keyword>
<evidence type="ECO:0000313" key="4">
    <source>
        <dbReference type="Proteomes" id="UP000214646"/>
    </source>
</evidence>